<proteinExistence type="predicted"/>
<keyword evidence="2" id="KW-1185">Reference proteome</keyword>
<dbReference type="Proteomes" id="UP001319861">
    <property type="component" value="Chromosome"/>
</dbReference>
<evidence type="ECO:0000313" key="2">
    <source>
        <dbReference type="Proteomes" id="UP001319861"/>
    </source>
</evidence>
<sequence>MTTTFIPGALQWLGIAKETTYGTPVAAPTIWVPVDTPLWKPIPQQLKDNALRGLMGTTYQQVQGVRHDEITYKTYIYADSIFSHLLAALGGTDTVTGTVAPYTHKASLYNTTDATHNAQPTSWTVFLYQGDGKVVQMPGAIISDIKVTIKADNALPTVDVTWMGMPSTFITAPTSTPTALAPMPAYTAAVTIGGTANTEYTDVTLDIKRTTTAIPVLNGTQNPLAIGGFNLNVTGTINGVYQGTTDVNLTDLLANTHPALSVSLFGAGDSTHPLTFQMSSVAFDTVNPTGSPTSYMPISGNFEALMNPTDALDSKQSPIQVQIANTQSTPF</sequence>
<evidence type="ECO:0000313" key="1">
    <source>
        <dbReference type="EMBL" id="BCT75542.1"/>
    </source>
</evidence>
<dbReference type="EMBL" id="AP024525">
    <property type="protein sequence ID" value="BCT75542.1"/>
    <property type="molecule type" value="Genomic_DNA"/>
</dbReference>
<organism evidence="1 2">
    <name type="scientific">Sinomonas cyclohexanicum</name>
    <name type="common">Corynebacterium cyclohexanicum</name>
    <dbReference type="NCBI Taxonomy" id="322009"/>
    <lineage>
        <taxon>Bacteria</taxon>
        <taxon>Bacillati</taxon>
        <taxon>Actinomycetota</taxon>
        <taxon>Actinomycetes</taxon>
        <taxon>Micrococcales</taxon>
        <taxon>Micrococcaceae</taxon>
        <taxon>Sinomonas</taxon>
    </lineage>
</organism>
<accession>A0ABN6FF86</accession>
<reference evidence="1 2" key="1">
    <citation type="journal article" date="2021" name="J. Biosci. Bioeng.">
        <title>Identification and characterization of a chc gene cluster responsible for the aromatization pathway of cyclohexanecarboxylate degradation in Sinomonas cyclohexanicum ATCC 51369.</title>
        <authorList>
            <person name="Yamamoto T."/>
            <person name="Hasegawa Y."/>
            <person name="Lau P.C.K."/>
            <person name="Iwaki H."/>
        </authorList>
    </citation>
    <scope>NUCLEOTIDE SEQUENCE [LARGE SCALE GENOMIC DNA]</scope>
    <source>
        <strain evidence="1 2">ATCC 51369</strain>
    </source>
</reference>
<dbReference type="Pfam" id="PF18906">
    <property type="entry name" value="Phage_tube_2"/>
    <property type="match status" value="1"/>
</dbReference>
<gene>
    <name evidence="1" type="ORF">SCMU_13840</name>
</gene>
<protein>
    <recommendedName>
        <fullName evidence="3">MBG domain-containing protein</fullName>
    </recommendedName>
</protein>
<name>A0ABN6FF86_SINCY</name>
<dbReference type="InterPro" id="IPR044000">
    <property type="entry name" value="Phage_tube_2"/>
</dbReference>
<evidence type="ECO:0008006" key="3">
    <source>
        <dbReference type="Google" id="ProtNLM"/>
    </source>
</evidence>
<dbReference type="RefSeq" id="WP_229232273.1">
    <property type="nucleotide sequence ID" value="NZ_AP024525.1"/>
</dbReference>